<evidence type="ECO:0000256" key="2">
    <source>
        <dbReference type="ARBA" id="ARBA00023163"/>
    </source>
</evidence>
<dbReference type="Proteomes" id="UP000029050">
    <property type="component" value="Unassembled WGS sequence"/>
</dbReference>
<dbReference type="SUPFAM" id="SSF48498">
    <property type="entry name" value="Tetracyclin repressor-like, C-terminal domain"/>
    <property type="match status" value="1"/>
</dbReference>
<dbReference type="InterPro" id="IPR025996">
    <property type="entry name" value="MT1864/Rv1816-like_C"/>
</dbReference>
<dbReference type="AlphaFoldDB" id="A0A087CFI7"/>
<dbReference type="STRING" id="218140.BPSY_0885"/>
<evidence type="ECO:0000313" key="4">
    <source>
        <dbReference type="EMBL" id="KFI82037.1"/>
    </source>
</evidence>
<dbReference type="RefSeq" id="WP_033494615.1">
    <property type="nucleotide sequence ID" value="NZ_JGZI01000009.1"/>
</dbReference>
<evidence type="ECO:0000256" key="1">
    <source>
        <dbReference type="ARBA" id="ARBA00023015"/>
    </source>
</evidence>
<gene>
    <name evidence="4" type="ORF">BPSY_0885</name>
</gene>
<dbReference type="GeneID" id="98300090"/>
<comment type="caution">
    <text evidence="4">The sequence shown here is derived from an EMBL/GenBank/DDBJ whole genome shotgun (WGS) entry which is preliminary data.</text>
</comment>
<dbReference type="OrthoDB" id="71867at2"/>
<sequence>MPRAGLNATVIVEKAIEIIDSEGLEHLTLARLASDFNVAAPSLYKHVRGTQALMDQVATQATLDLAEAINKATRAEYGKQALVALCTSYREFAHRRPGSYRLTQRARDYRPWDEAAKEVIAVVVAALHGYGIDGNDISHIRFARSVLHGFVTLELDGGFALSYPIDQSFELLIEQLDSSFQALHMKA</sequence>
<dbReference type="EMBL" id="JGZI01000009">
    <property type="protein sequence ID" value="KFI82037.1"/>
    <property type="molecule type" value="Genomic_DNA"/>
</dbReference>
<keyword evidence="1" id="KW-0805">Transcription regulation</keyword>
<feature type="domain" description="HTH-type transcriptional regulator MT1864/Rv1816-like C-terminal" evidence="3">
    <location>
        <begin position="82"/>
        <end position="176"/>
    </location>
</feature>
<dbReference type="Gene3D" id="1.10.357.10">
    <property type="entry name" value="Tetracycline Repressor, domain 2"/>
    <property type="match status" value="1"/>
</dbReference>
<dbReference type="Pfam" id="PF13305">
    <property type="entry name" value="TetR_C_33"/>
    <property type="match status" value="1"/>
</dbReference>
<name>A0A087CFI7_9BIFI</name>
<protein>
    <submittedName>
        <fullName evidence="4">Transcriptional regulator, TetR family</fullName>
    </submittedName>
</protein>
<keyword evidence="2" id="KW-0804">Transcription</keyword>
<dbReference type="PROSITE" id="PS01081">
    <property type="entry name" value="HTH_TETR_1"/>
    <property type="match status" value="1"/>
</dbReference>
<keyword evidence="5" id="KW-1185">Reference proteome</keyword>
<accession>A0A087CFI7</accession>
<dbReference type="InterPro" id="IPR023772">
    <property type="entry name" value="DNA-bd_HTH_TetR-type_CS"/>
</dbReference>
<dbReference type="eggNOG" id="COG1309">
    <property type="taxonomic scope" value="Bacteria"/>
</dbReference>
<evidence type="ECO:0000313" key="5">
    <source>
        <dbReference type="Proteomes" id="UP000029050"/>
    </source>
</evidence>
<organism evidence="4 5">
    <name type="scientific">Bifidobacterium psychraerophilum</name>
    <dbReference type="NCBI Taxonomy" id="218140"/>
    <lineage>
        <taxon>Bacteria</taxon>
        <taxon>Bacillati</taxon>
        <taxon>Actinomycetota</taxon>
        <taxon>Actinomycetes</taxon>
        <taxon>Bifidobacteriales</taxon>
        <taxon>Bifidobacteriaceae</taxon>
        <taxon>Bifidobacterium</taxon>
    </lineage>
</organism>
<reference evidence="4 5" key="1">
    <citation type="submission" date="2014-03" db="EMBL/GenBank/DDBJ databases">
        <title>Genomics of Bifidobacteria.</title>
        <authorList>
            <person name="Ventura M."/>
            <person name="Milani C."/>
            <person name="Lugli G.A."/>
        </authorList>
    </citation>
    <scope>NUCLEOTIDE SEQUENCE [LARGE SCALE GENOMIC DNA]</scope>
    <source>
        <strain evidence="4 5">LMG 21775</strain>
    </source>
</reference>
<dbReference type="SUPFAM" id="SSF46689">
    <property type="entry name" value="Homeodomain-like"/>
    <property type="match status" value="1"/>
</dbReference>
<dbReference type="InterPro" id="IPR009057">
    <property type="entry name" value="Homeodomain-like_sf"/>
</dbReference>
<dbReference type="InterPro" id="IPR036271">
    <property type="entry name" value="Tet_transcr_reg_TetR-rel_C_sf"/>
</dbReference>
<proteinExistence type="predicted"/>
<dbReference type="Gene3D" id="1.10.10.60">
    <property type="entry name" value="Homeodomain-like"/>
    <property type="match status" value="1"/>
</dbReference>
<evidence type="ECO:0000259" key="3">
    <source>
        <dbReference type="Pfam" id="PF13305"/>
    </source>
</evidence>